<name>A0A8H7YDK9_AJECA</name>
<protein>
    <submittedName>
        <fullName evidence="1">Uncharacterized protein</fullName>
    </submittedName>
</protein>
<dbReference type="EMBL" id="JAEVHI010000007">
    <property type="protein sequence ID" value="KAG5287654.1"/>
    <property type="molecule type" value="Genomic_DNA"/>
</dbReference>
<organism evidence="1 2">
    <name type="scientific">Ajellomyces capsulatus</name>
    <name type="common">Darling's disease fungus</name>
    <name type="synonym">Histoplasma capsulatum</name>
    <dbReference type="NCBI Taxonomy" id="5037"/>
    <lineage>
        <taxon>Eukaryota</taxon>
        <taxon>Fungi</taxon>
        <taxon>Dikarya</taxon>
        <taxon>Ascomycota</taxon>
        <taxon>Pezizomycotina</taxon>
        <taxon>Eurotiomycetes</taxon>
        <taxon>Eurotiomycetidae</taxon>
        <taxon>Onygenales</taxon>
        <taxon>Ajellomycetaceae</taxon>
        <taxon>Histoplasma</taxon>
    </lineage>
</organism>
<gene>
    <name evidence="1" type="ORF">I7I52_11501</name>
</gene>
<evidence type="ECO:0000313" key="2">
    <source>
        <dbReference type="Proteomes" id="UP000670092"/>
    </source>
</evidence>
<dbReference type="Proteomes" id="UP000670092">
    <property type="component" value="Unassembled WGS sequence"/>
</dbReference>
<dbReference type="AlphaFoldDB" id="A0A8H7YDK9"/>
<comment type="caution">
    <text evidence="1">The sequence shown here is derived from an EMBL/GenBank/DDBJ whole genome shotgun (WGS) entry which is preliminary data.</text>
</comment>
<evidence type="ECO:0000313" key="1">
    <source>
        <dbReference type="EMBL" id="KAG5287654.1"/>
    </source>
</evidence>
<dbReference type="VEuPathDB" id="FungiDB:I7I52_11501"/>
<sequence>MNNITNKIHHSRSLLLVLTHVDKDTTEKPNLPREAPLLYECEQLPSAVDQVSMIYSLVEICSLPWFFGYCGGYSSYISFWSQKFDVVGYGDASWRAVSYEFNKTE</sequence>
<proteinExistence type="predicted"/>
<reference evidence="1 2" key="1">
    <citation type="submission" date="2021-01" db="EMBL/GenBank/DDBJ databases">
        <title>Chromosome-level genome assembly of a human fungal pathogen reveals clustering of transcriptionally co-regulated genes.</title>
        <authorList>
            <person name="Voorhies M."/>
            <person name="Cohen S."/>
            <person name="Shea T.P."/>
            <person name="Petrus S."/>
            <person name="Munoz J.F."/>
            <person name="Poplawski S."/>
            <person name="Goldman W.E."/>
            <person name="Michael T."/>
            <person name="Cuomo C.A."/>
            <person name="Sil A."/>
            <person name="Beyhan S."/>
        </authorList>
    </citation>
    <scope>NUCLEOTIDE SEQUENCE [LARGE SCALE GENOMIC DNA]</scope>
    <source>
        <strain evidence="1 2">G184AR</strain>
    </source>
</reference>
<accession>A0A8H7YDK9</accession>